<keyword evidence="1" id="KW-0479">Metal-binding</keyword>
<evidence type="ECO:0000256" key="5">
    <source>
        <dbReference type="PROSITE-ProRule" id="PRU00023"/>
    </source>
</evidence>
<keyword evidence="2" id="KW-0677">Repeat</keyword>
<dbReference type="PANTHER" id="PTHR15897">
    <property type="entry name" value="ANKYRIN REPEAT AND MYND DOMAIN PROTEIN 1"/>
    <property type="match status" value="1"/>
</dbReference>
<dbReference type="SMART" id="SM00248">
    <property type="entry name" value="ANK"/>
    <property type="match status" value="7"/>
</dbReference>
<feature type="compositionally biased region" description="Basic residues" evidence="7">
    <location>
        <begin position="19"/>
        <end position="30"/>
    </location>
</feature>
<reference evidence="9" key="2">
    <citation type="submission" date="2025-09" db="UniProtKB">
        <authorList>
            <consortium name="Ensembl"/>
        </authorList>
    </citation>
    <scope>IDENTIFICATION</scope>
</reference>
<evidence type="ECO:0000256" key="4">
    <source>
        <dbReference type="ARBA" id="ARBA00022833"/>
    </source>
</evidence>
<evidence type="ECO:0000256" key="1">
    <source>
        <dbReference type="ARBA" id="ARBA00022723"/>
    </source>
</evidence>
<feature type="region of interest" description="Disordered" evidence="7">
    <location>
        <begin position="1"/>
        <end position="53"/>
    </location>
</feature>
<accession>A0A8B9NY99</accession>
<dbReference type="Pfam" id="PF00023">
    <property type="entry name" value="Ank"/>
    <property type="match status" value="1"/>
</dbReference>
<evidence type="ECO:0000259" key="8">
    <source>
        <dbReference type="PROSITE" id="PS50865"/>
    </source>
</evidence>
<dbReference type="SMART" id="SM00698">
    <property type="entry name" value="MORN"/>
    <property type="match status" value="1"/>
</dbReference>
<dbReference type="PROSITE" id="PS50088">
    <property type="entry name" value="ANK_REPEAT"/>
    <property type="match status" value="3"/>
</dbReference>
<dbReference type="Gene3D" id="2.20.110.10">
    <property type="entry name" value="Histone H3 K4-specific methyltransferase SET7/9 N-terminal domain"/>
    <property type="match status" value="1"/>
</dbReference>
<dbReference type="Pfam" id="PF12796">
    <property type="entry name" value="Ank_2"/>
    <property type="match status" value="2"/>
</dbReference>
<organism evidence="9 10">
    <name type="scientific">Apteryx owenii</name>
    <name type="common">Little spotted kiwi</name>
    <dbReference type="NCBI Taxonomy" id="8824"/>
    <lineage>
        <taxon>Eukaryota</taxon>
        <taxon>Metazoa</taxon>
        <taxon>Chordata</taxon>
        <taxon>Craniata</taxon>
        <taxon>Vertebrata</taxon>
        <taxon>Euteleostomi</taxon>
        <taxon>Archelosauria</taxon>
        <taxon>Archosauria</taxon>
        <taxon>Dinosauria</taxon>
        <taxon>Saurischia</taxon>
        <taxon>Theropoda</taxon>
        <taxon>Coelurosauria</taxon>
        <taxon>Aves</taxon>
        <taxon>Palaeognathae</taxon>
        <taxon>Apterygiformes</taxon>
        <taxon>Apterygidae</taxon>
        <taxon>Apteryx</taxon>
    </lineage>
</organism>
<dbReference type="InterPro" id="IPR002893">
    <property type="entry name" value="Znf_MYND"/>
</dbReference>
<dbReference type="InterPro" id="IPR036770">
    <property type="entry name" value="Ankyrin_rpt-contain_sf"/>
</dbReference>
<dbReference type="Gene3D" id="1.25.40.20">
    <property type="entry name" value="Ankyrin repeat-containing domain"/>
    <property type="match status" value="3"/>
</dbReference>
<keyword evidence="3 6" id="KW-0863">Zinc-finger</keyword>
<sequence length="870" mass="96973">RASFQSAGGRGRRGGGGGARRRRAWGRRGARAAAAQPPGVAARLSRGEPPSGSALPRAAGYNIILTVLSLCGGLQRYMGQFYMDHRHGQGVCCWPDSSKFTGAFYLSHVEGYGTLERKDGRKFQGLYKSDDRFGPGIESYPGGCQDVGLWLKNHLIKLCTEVPGYFSVLDYPEHFRYVDASSQRKYISVEEDPFLRSYKCLPFDDKNILPEGVFAYSHNTDHLTLTRTFLKECDASYFQNTSKLPEGDPWPVANVTPLLVRMQMHVYKHRCCEAEFASDVSFILSGVRSTYGPPGPKELASEQLIQKAAKGDFDGVYTILRDELAHPDIADKHGYTALAAAAVNSHNDVVNLLLDSGADVNKCSDEGLSALSMCFILYYPAESFKGNIAERNLEPCFAYPFPCNPKGLLFSAAFLVWRGEISSSGNNIVAWVERSSCCDAALKNEVLSLLNAIFDMLMNDSGIFHVNFRQQKRWATIQLLLRRGADPNACWTPPPLLFFAIKAADAEAVKLLLERGARTDVRLPSKLGSLTPLHIAVSIPGEEGVQITQYLLHSAPDVDARAEDGNEAYEAKLSRGVTVHLKNETGPPKEYFSSYSGPVPEEGGRSALHMACEREDNCEHARDVIRLLLMHKANPNTLWSGHSPLSLAIASGNDLVMIELLKHGADPNLPLSGAVRSALCTAVSTTYEQKRTKAQRIVDKLLEAGADILAPVTLREGRQKAVGTAVDYAYFEYYQDRRIAHTPYHVLTASEREIFQKRRSLIEHITGKLRERVILKEKEWNQEELRRSKKCYEVGGRHCMQVLTVLSQKYYVLIPFFKYCYHCGRSVGVQLTPCIHCHEIFTCSEACRRKSWKERHRRECSGLPGRSDCH</sequence>
<name>A0A8B9NY99_APTOW</name>
<keyword evidence="4" id="KW-0862">Zinc</keyword>
<feature type="repeat" description="ANK" evidence="5">
    <location>
        <begin position="528"/>
        <end position="563"/>
    </location>
</feature>
<dbReference type="GO" id="GO:0008270">
    <property type="term" value="F:zinc ion binding"/>
    <property type="evidence" value="ECO:0007669"/>
    <property type="project" value="UniProtKB-KW"/>
</dbReference>
<dbReference type="Gene3D" id="6.10.140.2220">
    <property type="match status" value="1"/>
</dbReference>
<dbReference type="Pfam" id="PF01753">
    <property type="entry name" value="zf-MYND"/>
    <property type="match status" value="1"/>
</dbReference>
<reference evidence="9" key="1">
    <citation type="submission" date="2025-08" db="UniProtKB">
        <authorList>
            <consortium name="Ensembl"/>
        </authorList>
    </citation>
    <scope>IDENTIFICATION</scope>
</reference>
<dbReference type="InterPro" id="IPR053064">
    <property type="entry name" value="Ankyrin-MYND_domain-protein"/>
</dbReference>
<evidence type="ECO:0000256" key="7">
    <source>
        <dbReference type="SAM" id="MobiDB-lite"/>
    </source>
</evidence>
<feature type="repeat" description="ANK" evidence="5">
    <location>
        <begin position="333"/>
        <end position="365"/>
    </location>
</feature>
<evidence type="ECO:0000256" key="6">
    <source>
        <dbReference type="PROSITE-ProRule" id="PRU00134"/>
    </source>
</evidence>
<dbReference type="PROSITE" id="PS50297">
    <property type="entry name" value="ANK_REP_REGION"/>
    <property type="match status" value="2"/>
</dbReference>
<feature type="repeat" description="ANK" evidence="5">
    <location>
        <begin position="640"/>
        <end position="672"/>
    </location>
</feature>
<dbReference type="Pfam" id="PF02493">
    <property type="entry name" value="MORN"/>
    <property type="match status" value="1"/>
</dbReference>
<dbReference type="SUPFAM" id="SSF144232">
    <property type="entry name" value="HIT/MYND zinc finger-like"/>
    <property type="match status" value="1"/>
</dbReference>
<protein>
    <submittedName>
        <fullName evidence="9">Ankyrin repeat and MYND domain containing 1</fullName>
    </submittedName>
</protein>
<evidence type="ECO:0000313" key="10">
    <source>
        <dbReference type="Proteomes" id="UP000694424"/>
    </source>
</evidence>
<feature type="domain" description="MYND-type" evidence="8">
    <location>
        <begin position="820"/>
        <end position="860"/>
    </location>
</feature>
<keyword evidence="5" id="KW-0040">ANK repeat</keyword>
<keyword evidence="10" id="KW-1185">Reference proteome</keyword>
<dbReference type="InterPro" id="IPR002110">
    <property type="entry name" value="Ankyrin_rpt"/>
</dbReference>
<dbReference type="PROSITE" id="PS01360">
    <property type="entry name" value="ZF_MYND_1"/>
    <property type="match status" value="1"/>
</dbReference>
<dbReference type="PANTHER" id="PTHR15897:SF2">
    <property type="entry name" value="ANKYRIN REPEAT AND MYND DOMAIN-CONTAINING PROTEIN 1"/>
    <property type="match status" value="1"/>
</dbReference>
<evidence type="ECO:0000256" key="2">
    <source>
        <dbReference type="ARBA" id="ARBA00022737"/>
    </source>
</evidence>
<dbReference type="InterPro" id="IPR003409">
    <property type="entry name" value="MORN"/>
</dbReference>
<evidence type="ECO:0000313" key="9">
    <source>
        <dbReference type="Ensembl" id="ENSAOWP00000001466.1"/>
    </source>
</evidence>
<evidence type="ECO:0000256" key="3">
    <source>
        <dbReference type="ARBA" id="ARBA00022771"/>
    </source>
</evidence>
<dbReference type="AlphaFoldDB" id="A0A8B9NY99"/>
<dbReference type="PROSITE" id="PS50865">
    <property type="entry name" value="ZF_MYND_2"/>
    <property type="match status" value="1"/>
</dbReference>
<dbReference type="SUPFAM" id="SSF48403">
    <property type="entry name" value="Ankyrin repeat"/>
    <property type="match status" value="1"/>
</dbReference>
<dbReference type="SUPFAM" id="SSF82185">
    <property type="entry name" value="Histone H3 K4-specific methyltransferase SET7/9 N-terminal domain"/>
    <property type="match status" value="1"/>
</dbReference>
<dbReference type="Proteomes" id="UP000694424">
    <property type="component" value="Unplaced"/>
</dbReference>
<proteinExistence type="predicted"/>
<dbReference type="Ensembl" id="ENSAOWT00000001658.1">
    <property type="protein sequence ID" value="ENSAOWP00000001466.1"/>
    <property type="gene ID" value="ENSAOWG00000001022.1"/>
</dbReference>